<reference evidence="3 4" key="1">
    <citation type="journal article" date="2018" name="Environ. Microbiol.">
        <title>Novel energy conservation strategies and behaviour of Pelotomaculum schinkii driving syntrophic propionate catabolism.</title>
        <authorList>
            <person name="Hidalgo-Ahumada C.A.P."/>
            <person name="Nobu M.K."/>
            <person name="Narihiro T."/>
            <person name="Tamaki H."/>
            <person name="Liu W.T."/>
            <person name="Kamagata Y."/>
            <person name="Stams A.J.M."/>
            <person name="Imachi H."/>
            <person name="Sousa D.Z."/>
        </authorList>
    </citation>
    <scope>NUCLEOTIDE SEQUENCE [LARGE SCALE GENOMIC DNA]</scope>
    <source>
        <strain evidence="3 4">HH</strain>
    </source>
</reference>
<evidence type="ECO:0000313" key="3">
    <source>
        <dbReference type="EMBL" id="TEB07522.1"/>
    </source>
</evidence>
<dbReference type="InterPro" id="IPR000315">
    <property type="entry name" value="Znf_B-box"/>
</dbReference>
<keyword evidence="1" id="KW-0812">Transmembrane</keyword>
<keyword evidence="4" id="KW-1185">Reference proteome</keyword>
<dbReference type="Proteomes" id="UP000298324">
    <property type="component" value="Unassembled WGS sequence"/>
</dbReference>
<accession>A0A4Y7RFN6</accession>
<evidence type="ECO:0000259" key="2">
    <source>
        <dbReference type="PROSITE" id="PS50119"/>
    </source>
</evidence>
<evidence type="ECO:0000313" key="4">
    <source>
        <dbReference type="Proteomes" id="UP000298324"/>
    </source>
</evidence>
<feature type="transmembrane region" description="Helical" evidence="1">
    <location>
        <begin position="178"/>
        <end position="194"/>
    </location>
</feature>
<gene>
    <name evidence="3" type="ORF">Psch_01076</name>
</gene>
<protein>
    <submittedName>
        <fullName evidence="3">B-box zinc finger</fullName>
    </submittedName>
</protein>
<feature type="transmembrane region" description="Helical" evidence="1">
    <location>
        <begin position="86"/>
        <end position="116"/>
    </location>
</feature>
<dbReference type="GO" id="GO:0008270">
    <property type="term" value="F:zinc ion binding"/>
    <property type="evidence" value="ECO:0007669"/>
    <property type="project" value="InterPro"/>
</dbReference>
<sequence>MKCANHEEQEAVAICSVCHQPVCEDCLVNLRNRQFCRNCLESRVGEDTKTADSTRSTFWAFFLSIIPGAGYLYLGLMKRGLQTMIIFYGTIFLAAATEFGAITALVLPVVIFYTIFDTLQLLKQINQGQAVEDSPLIETGFLESRGGLVGIALIVVGALALLNNLLPNYLPYHYLMNRLVPPLLILALGIYMLYKNTRRGEQNGDSD</sequence>
<feature type="transmembrane region" description="Helical" evidence="1">
    <location>
        <begin position="146"/>
        <end position="166"/>
    </location>
</feature>
<dbReference type="RefSeq" id="WP_190239387.1">
    <property type="nucleotide sequence ID" value="NZ_QFGA01000001.1"/>
</dbReference>
<dbReference type="AlphaFoldDB" id="A0A4Y7RFN6"/>
<proteinExistence type="predicted"/>
<evidence type="ECO:0000256" key="1">
    <source>
        <dbReference type="SAM" id="Phobius"/>
    </source>
</evidence>
<keyword evidence="1" id="KW-1133">Transmembrane helix</keyword>
<feature type="domain" description="B box-type" evidence="2">
    <location>
        <begin position="1"/>
        <end position="26"/>
    </location>
</feature>
<dbReference type="PROSITE" id="PS50119">
    <property type="entry name" value="ZF_BBOX"/>
    <property type="match status" value="1"/>
</dbReference>
<feature type="transmembrane region" description="Helical" evidence="1">
    <location>
        <begin position="56"/>
        <end position="74"/>
    </location>
</feature>
<dbReference type="EMBL" id="QFGA01000001">
    <property type="protein sequence ID" value="TEB07522.1"/>
    <property type="molecule type" value="Genomic_DNA"/>
</dbReference>
<dbReference type="CDD" id="cd19756">
    <property type="entry name" value="Bbox2"/>
    <property type="match status" value="1"/>
</dbReference>
<organism evidence="3 4">
    <name type="scientific">Pelotomaculum schinkii</name>
    <dbReference type="NCBI Taxonomy" id="78350"/>
    <lineage>
        <taxon>Bacteria</taxon>
        <taxon>Bacillati</taxon>
        <taxon>Bacillota</taxon>
        <taxon>Clostridia</taxon>
        <taxon>Eubacteriales</taxon>
        <taxon>Desulfotomaculaceae</taxon>
        <taxon>Pelotomaculum</taxon>
    </lineage>
</organism>
<name>A0A4Y7RFN6_9FIRM</name>
<comment type="caution">
    <text evidence="3">The sequence shown here is derived from an EMBL/GenBank/DDBJ whole genome shotgun (WGS) entry which is preliminary data.</text>
</comment>
<keyword evidence="1" id="KW-0472">Membrane</keyword>